<protein>
    <recommendedName>
        <fullName evidence="2">EamA domain-containing protein</fullName>
    </recommendedName>
</protein>
<gene>
    <name evidence="3" type="ORF">DSM101010T_17120</name>
</gene>
<feature type="transmembrane region" description="Helical" evidence="1">
    <location>
        <begin position="270"/>
        <end position="288"/>
    </location>
</feature>
<reference evidence="3 4" key="1">
    <citation type="submission" date="2020-05" db="EMBL/GenBank/DDBJ databases">
        <title>Draft genome sequence of Desulfovibrio sp. strain HN2T.</title>
        <authorList>
            <person name="Ueno A."/>
            <person name="Tamazawa S."/>
            <person name="Tamamura S."/>
            <person name="Murakami T."/>
            <person name="Kiyama T."/>
            <person name="Inomata H."/>
            <person name="Amano Y."/>
            <person name="Miyakawa K."/>
            <person name="Tamaki H."/>
            <person name="Naganuma T."/>
            <person name="Kaneko K."/>
        </authorList>
    </citation>
    <scope>NUCLEOTIDE SEQUENCE [LARGE SCALE GENOMIC DNA]</scope>
    <source>
        <strain evidence="3 4">HN2</strain>
    </source>
</reference>
<dbReference type="InterPro" id="IPR000620">
    <property type="entry name" value="EamA_dom"/>
</dbReference>
<sequence>MLWFILALGTAFFSALEAVVVKKWLGHLSRCDMLACFLGWSWPMFALYIMIRGWQPLAPEFWQALLVMLPLNILGTFIQYEAIRSAPISLIMPLMAFTPAFMIVTGFVFLGELPTPAGLAGIACIVAGSWVLNAKAANRTALLEPFRAIFRVRGSRYALYASIIWAIGAVFSKRMALAGDPFYAGAMFFTIHNALLVGGLLLTGKASWRTMLRHPVAGIASGMTLVAHIACHYISITMVAAAYMISIKRLNGVISVAMGGLFFKDENVRGRFIGAAVMALGAGIIALWG</sequence>
<dbReference type="AlphaFoldDB" id="A0A7J0BI36"/>
<keyword evidence="4" id="KW-1185">Reference proteome</keyword>
<feature type="transmembrane region" description="Helical" evidence="1">
    <location>
        <begin position="90"/>
        <end position="111"/>
    </location>
</feature>
<feature type="transmembrane region" description="Helical" evidence="1">
    <location>
        <begin position="157"/>
        <end position="176"/>
    </location>
</feature>
<evidence type="ECO:0000256" key="1">
    <source>
        <dbReference type="SAM" id="Phobius"/>
    </source>
</evidence>
<keyword evidence="1" id="KW-1133">Transmembrane helix</keyword>
<dbReference type="EMBL" id="BLVO01000013">
    <property type="protein sequence ID" value="GFM33347.1"/>
    <property type="molecule type" value="Genomic_DNA"/>
</dbReference>
<accession>A0A7J0BI36</accession>
<comment type="caution">
    <text evidence="3">The sequence shown here is derived from an EMBL/GenBank/DDBJ whole genome shotgun (WGS) entry which is preliminary data.</text>
</comment>
<dbReference type="Proteomes" id="UP000503840">
    <property type="component" value="Unassembled WGS sequence"/>
</dbReference>
<dbReference type="Gene3D" id="1.10.3730.20">
    <property type="match status" value="1"/>
</dbReference>
<feature type="transmembrane region" description="Helical" evidence="1">
    <location>
        <begin position="182"/>
        <end position="204"/>
    </location>
</feature>
<dbReference type="SUPFAM" id="SSF103481">
    <property type="entry name" value="Multidrug resistance efflux transporter EmrE"/>
    <property type="match status" value="1"/>
</dbReference>
<evidence type="ECO:0000313" key="4">
    <source>
        <dbReference type="Proteomes" id="UP000503840"/>
    </source>
</evidence>
<evidence type="ECO:0000259" key="2">
    <source>
        <dbReference type="Pfam" id="PF00892"/>
    </source>
</evidence>
<organism evidence="3 4">
    <name type="scientific">Desulfovibrio subterraneus</name>
    <dbReference type="NCBI Taxonomy" id="2718620"/>
    <lineage>
        <taxon>Bacteria</taxon>
        <taxon>Pseudomonadati</taxon>
        <taxon>Thermodesulfobacteriota</taxon>
        <taxon>Desulfovibrionia</taxon>
        <taxon>Desulfovibrionales</taxon>
        <taxon>Desulfovibrionaceae</taxon>
        <taxon>Desulfovibrio</taxon>
    </lineage>
</organism>
<dbReference type="RefSeq" id="WP_174405015.1">
    <property type="nucleotide sequence ID" value="NZ_BLVO01000013.1"/>
</dbReference>
<feature type="domain" description="EamA" evidence="2">
    <location>
        <begin position="2"/>
        <end position="133"/>
    </location>
</feature>
<proteinExistence type="predicted"/>
<keyword evidence="1" id="KW-0472">Membrane</keyword>
<dbReference type="GO" id="GO:0016020">
    <property type="term" value="C:membrane"/>
    <property type="evidence" value="ECO:0007669"/>
    <property type="project" value="InterPro"/>
</dbReference>
<dbReference type="Pfam" id="PF00892">
    <property type="entry name" value="EamA"/>
    <property type="match status" value="1"/>
</dbReference>
<evidence type="ECO:0000313" key="3">
    <source>
        <dbReference type="EMBL" id="GFM33347.1"/>
    </source>
</evidence>
<keyword evidence="1" id="KW-0812">Transmembrane</keyword>
<name>A0A7J0BI36_9BACT</name>
<feature type="transmembrane region" description="Helical" evidence="1">
    <location>
        <begin position="117"/>
        <end position="136"/>
    </location>
</feature>
<feature type="transmembrane region" description="Helical" evidence="1">
    <location>
        <begin position="61"/>
        <end position="78"/>
    </location>
</feature>
<dbReference type="InterPro" id="IPR037185">
    <property type="entry name" value="EmrE-like"/>
</dbReference>